<evidence type="ECO:0000313" key="8">
    <source>
        <dbReference type="Proteomes" id="UP000637513"/>
    </source>
</evidence>
<dbReference type="RefSeq" id="WP_249305714.1">
    <property type="nucleotide sequence ID" value="NZ_JACRSW010000040.1"/>
</dbReference>
<keyword evidence="8" id="KW-1185">Reference proteome</keyword>
<evidence type="ECO:0000259" key="6">
    <source>
        <dbReference type="Pfam" id="PF14693"/>
    </source>
</evidence>
<dbReference type="Gene3D" id="2.170.120.20">
    <property type="entry name" value="Ribosomal protein L25, beta domain"/>
    <property type="match status" value="1"/>
</dbReference>
<dbReference type="GO" id="GO:0005840">
    <property type="term" value="C:ribosome"/>
    <property type="evidence" value="ECO:0007669"/>
    <property type="project" value="UniProtKB-KW"/>
</dbReference>
<evidence type="ECO:0000256" key="4">
    <source>
        <dbReference type="ARBA" id="ARBA00023274"/>
    </source>
</evidence>
<keyword evidence="4" id="KW-0687">Ribonucleoprotein</keyword>
<dbReference type="InterPro" id="IPR020056">
    <property type="entry name" value="Rbsml_bL25/Gln-tRNA_synth_N"/>
</dbReference>
<dbReference type="Proteomes" id="UP000637513">
    <property type="component" value="Unassembled WGS sequence"/>
</dbReference>
<dbReference type="SUPFAM" id="SSF50715">
    <property type="entry name" value="Ribosomal protein L25-like"/>
    <property type="match status" value="1"/>
</dbReference>
<accession>A0ABR7MXC3</accession>
<dbReference type="Pfam" id="PF01386">
    <property type="entry name" value="Ribosomal_L25p"/>
    <property type="match status" value="1"/>
</dbReference>
<feature type="domain" description="Large ribosomal subunit protein bL25 L25" evidence="5">
    <location>
        <begin position="4"/>
        <end position="89"/>
    </location>
</feature>
<dbReference type="InterPro" id="IPR037121">
    <property type="entry name" value="Ribosomal_bL25_C"/>
</dbReference>
<evidence type="ECO:0000313" key="7">
    <source>
        <dbReference type="EMBL" id="MBC8558309.1"/>
    </source>
</evidence>
<name>A0ABR7MXC3_9FIRM</name>
<keyword evidence="1" id="KW-0699">rRNA-binding</keyword>
<dbReference type="Gene3D" id="2.40.240.10">
    <property type="entry name" value="Ribosomal Protein L25, Chain P"/>
    <property type="match status" value="1"/>
</dbReference>
<evidence type="ECO:0000259" key="5">
    <source>
        <dbReference type="Pfam" id="PF01386"/>
    </source>
</evidence>
<keyword evidence="3 7" id="KW-0689">Ribosomal protein</keyword>
<evidence type="ECO:0000256" key="1">
    <source>
        <dbReference type="ARBA" id="ARBA00022730"/>
    </source>
</evidence>
<protein>
    <submittedName>
        <fullName evidence="7">50S ribosomal protein L25</fullName>
    </submittedName>
</protein>
<dbReference type="InterPro" id="IPR011035">
    <property type="entry name" value="Ribosomal_bL25/Gln-tRNA_synth"/>
</dbReference>
<dbReference type="InterPro" id="IPR020057">
    <property type="entry name" value="Ribosomal_bL25_b-dom"/>
</dbReference>
<dbReference type="InterPro" id="IPR001021">
    <property type="entry name" value="Ribosomal_bL25_long"/>
</dbReference>
<dbReference type="CDD" id="cd00495">
    <property type="entry name" value="Ribosomal_L25_TL5_CTC"/>
    <property type="match status" value="1"/>
</dbReference>
<dbReference type="NCBIfam" id="TIGR00731">
    <property type="entry name" value="bL25_bact_ctc"/>
    <property type="match status" value="1"/>
</dbReference>
<reference evidence="7 8" key="1">
    <citation type="submission" date="2020-08" db="EMBL/GenBank/DDBJ databases">
        <title>Genome public.</title>
        <authorList>
            <person name="Liu C."/>
            <person name="Sun Q."/>
        </authorList>
    </citation>
    <scope>NUCLEOTIDE SEQUENCE [LARGE SCALE GENOMIC DNA]</scope>
    <source>
        <strain evidence="7 8">BX3</strain>
    </source>
</reference>
<organism evidence="7 8">
    <name type="scientific">Jutongia hominis</name>
    <dbReference type="NCBI Taxonomy" id="2763664"/>
    <lineage>
        <taxon>Bacteria</taxon>
        <taxon>Bacillati</taxon>
        <taxon>Bacillota</taxon>
        <taxon>Clostridia</taxon>
        <taxon>Lachnospirales</taxon>
        <taxon>Lachnospiraceae</taxon>
        <taxon>Jutongia</taxon>
    </lineage>
</organism>
<dbReference type="InterPro" id="IPR029751">
    <property type="entry name" value="Ribosomal_L25_dom"/>
</dbReference>
<dbReference type="EMBL" id="JACRSW010000040">
    <property type="protein sequence ID" value="MBC8558309.1"/>
    <property type="molecule type" value="Genomic_DNA"/>
</dbReference>
<dbReference type="PANTHER" id="PTHR33284">
    <property type="entry name" value="RIBOSOMAL PROTEIN L25/GLN-TRNA SYNTHETASE, ANTI-CODON-BINDING DOMAIN-CONTAINING PROTEIN"/>
    <property type="match status" value="1"/>
</dbReference>
<proteinExistence type="predicted"/>
<evidence type="ECO:0000256" key="2">
    <source>
        <dbReference type="ARBA" id="ARBA00022884"/>
    </source>
</evidence>
<feature type="domain" description="Large ribosomal subunit protein bL25 beta" evidence="6">
    <location>
        <begin position="113"/>
        <end position="178"/>
    </location>
</feature>
<sequence>MTTLKTAKRSMDVKAKKLRREGFVPGNLCGRDLEKSVPLKIQVFDAQKFIKKNMIGSRTVLELDGKKINALVKDYEYNPVTKHIMYIDFQTLVAGEKISAKAQIVLLHEDLADGCVDEELSEIDYKAEPENLIEKVELDFEKLGKVKCVHVKDIPEFCSDKIDLITSPDAIVFTVEEASAPIEDTEEDAAEVVTA</sequence>
<dbReference type="Pfam" id="PF14693">
    <property type="entry name" value="Ribosomal_TL5_C"/>
    <property type="match status" value="1"/>
</dbReference>
<dbReference type="PANTHER" id="PTHR33284:SF1">
    <property type="entry name" value="RIBOSOMAL PROTEIN L25_GLN-TRNA SYNTHETASE, ANTI-CODON-BINDING DOMAIN-CONTAINING PROTEIN"/>
    <property type="match status" value="1"/>
</dbReference>
<keyword evidence="2" id="KW-0694">RNA-binding</keyword>
<dbReference type="InterPro" id="IPR020930">
    <property type="entry name" value="Ribosomal_uL5_bac-type"/>
</dbReference>
<evidence type="ECO:0000256" key="3">
    <source>
        <dbReference type="ARBA" id="ARBA00022980"/>
    </source>
</evidence>
<comment type="caution">
    <text evidence="7">The sequence shown here is derived from an EMBL/GenBank/DDBJ whole genome shotgun (WGS) entry which is preliminary data.</text>
</comment>
<gene>
    <name evidence="7" type="ORF">H8700_11435</name>
</gene>